<dbReference type="HAMAP" id="MF_00076">
    <property type="entry name" value="HisB"/>
    <property type="match status" value="1"/>
</dbReference>
<keyword evidence="8" id="KW-1185">Reference proteome</keyword>
<comment type="catalytic activity">
    <reaction evidence="5 6">
        <text>D-erythro-1-(imidazol-4-yl)glycerol 3-phosphate = 3-(imidazol-4-yl)-2-oxopropyl phosphate + H2O</text>
        <dbReference type="Rhea" id="RHEA:11040"/>
        <dbReference type="ChEBI" id="CHEBI:15377"/>
        <dbReference type="ChEBI" id="CHEBI:57766"/>
        <dbReference type="ChEBI" id="CHEBI:58278"/>
        <dbReference type="EC" id="4.2.1.19"/>
    </reaction>
</comment>
<keyword evidence="3 5" id="KW-0368">Histidine biosynthesis</keyword>
<comment type="similarity">
    <text evidence="5 6">Belongs to the imidazoleglycerol-phosphate dehydratase family.</text>
</comment>
<evidence type="ECO:0000256" key="2">
    <source>
        <dbReference type="ARBA" id="ARBA00022605"/>
    </source>
</evidence>
<dbReference type="InterPro" id="IPR020568">
    <property type="entry name" value="Ribosomal_Su5_D2-typ_SF"/>
</dbReference>
<dbReference type="CDD" id="cd07914">
    <property type="entry name" value="IGPD"/>
    <property type="match status" value="1"/>
</dbReference>
<evidence type="ECO:0000313" key="8">
    <source>
        <dbReference type="Proteomes" id="UP001595987"/>
    </source>
</evidence>
<dbReference type="InterPro" id="IPR020565">
    <property type="entry name" value="ImidazoleglycerP_deHydtase_CS"/>
</dbReference>
<sequence length="199" mass="21939">MRTAQITRNTKETQITLSVNLDGTGQADITTGIGFLDHMLTLLAFHSDMDIALTAHGDHETVGMDPHHVTEDIAIALGKCIDEALGERRGITRYGSFTIPMDEALVTTSLDISGRPYLVFNTPEFANPKLGGYDSEMTEEFFRALSYNAGITAHINAHYGKNTHHIIEGMFKSYARALKEAVRIDEEKKNEVPSSKGIL</sequence>
<comment type="caution">
    <text evidence="7">The sequence shown here is derived from an EMBL/GenBank/DDBJ whole genome shotgun (WGS) entry which is preliminary data.</text>
</comment>
<dbReference type="InterPro" id="IPR000807">
    <property type="entry name" value="ImidazoleglycerolP_deHydtase"/>
</dbReference>
<dbReference type="PROSITE" id="PS00955">
    <property type="entry name" value="IGP_DEHYDRATASE_2"/>
    <property type="match status" value="1"/>
</dbReference>
<organism evidence="7 8">
    <name type="scientific">Lactococcus nasutitermitis</name>
    <dbReference type="NCBI Taxonomy" id="1652957"/>
    <lineage>
        <taxon>Bacteria</taxon>
        <taxon>Bacillati</taxon>
        <taxon>Bacillota</taxon>
        <taxon>Bacilli</taxon>
        <taxon>Lactobacillales</taxon>
        <taxon>Streptococcaceae</taxon>
        <taxon>Lactococcus</taxon>
    </lineage>
</organism>
<accession>A0ABV9JEG6</accession>
<evidence type="ECO:0000256" key="4">
    <source>
        <dbReference type="ARBA" id="ARBA00023239"/>
    </source>
</evidence>
<keyword evidence="5" id="KW-0963">Cytoplasm</keyword>
<reference evidence="8" key="1">
    <citation type="journal article" date="2019" name="Int. J. Syst. Evol. Microbiol.">
        <title>The Global Catalogue of Microorganisms (GCM) 10K type strain sequencing project: providing services to taxonomists for standard genome sequencing and annotation.</title>
        <authorList>
            <consortium name="The Broad Institute Genomics Platform"/>
            <consortium name="The Broad Institute Genome Sequencing Center for Infectious Disease"/>
            <person name="Wu L."/>
            <person name="Ma J."/>
        </authorList>
    </citation>
    <scope>NUCLEOTIDE SEQUENCE [LARGE SCALE GENOMIC DNA]</scope>
    <source>
        <strain evidence="8">CCUG 63287</strain>
    </source>
</reference>
<evidence type="ECO:0000256" key="3">
    <source>
        <dbReference type="ARBA" id="ARBA00023102"/>
    </source>
</evidence>
<dbReference type="EC" id="4.2.1.19" evidence="5 6"/>
<keyword evidence="2 5" id="KW-0028">Amino-acid biosynthesis</keyword>
<dbReference type="PROSITE" id="PS00954">
    <property type="entry name" value="IGP_DEHYDRATASE_1"/>
    <property type="match status" value="1"/>
</dbReference>
<dbReference type="Pfam" id="PF00475">
    <property type="entry name" value="IGPD"/>
    <property type="match status" value="1"/>
</dbReference>
<name>A0ABV9JEG6_9LACT</name>
<proteinExistence type="inferred from homology"/>
<dbReference type="EMBL" id="JBHSGD010000008">
    <property type="protein sequence ID" value="MFC4653130.1"/>
    <property type="molecule type" value="Genomic_DNA"/>
</dbReference>
<evidence type="ECO:0000256" key="1">
    <source>
        <dbReference type="ARBA" id="ARBA00005047"/>
    </source>
</evidence>
<dbReference type="GO" id="GO:0004424">
    <property type="term" value="F:imidazoleglycerol-phosphate dehydratase activity"/>
    <property type="evidence" value="ECO:0007669"/>
    <property type="project" value="UniProtKB-EC"/>
</dbReference>
<evidence type="ECO:0000256" key="6">
    <source>
        <dbReference type="RuleBase" id="RU000599"/>
    </source>
</evidence>
<dbReference type="PANTHER" id="PTHR23133:SF2">
    <property type="entry name" value="IMIDAZOLEGLYCEROL-PHOSPHATE DEHYDRATASE"/>
    <property type="match status" value="1"/>
</dbReference>
<protein>
    <recommendedName>
        <fullName evidence="5 6">Imidazoleglycerol-phosphate dehydratase</fullName>
        <shortName evidence="5">IGPD</shortName>
        <ecNumber evidence="5 6">4.2.1.19</ecNumber>
    </recommendedName>
</protein>
<dbReference type="NCBIfam" id="NF002111">
    <property type="entry name" value="PRK00951.2-1"/>
    <property type="match status" value="1"/>
</dbReference>
<keyword evidence="4 5" id="KW-0456">Lyase</keyword>
<dbReference type="RefSeq" id="WP_213536273.1">
    <property type="nucleotide sequence ID" value="NZ_BOVQ01000006.1"/>
</dbReference>
<dbReference type="Gene3D" id="3.30.230.40">
    <property type="entry name" value="Imidazole glycerol phosphate dehydratase, domain 1"/>
    <property type="match status" value="2"/>
</dbReference>
<dbReference type="SUPFAM" id="SSF54211">
    <property type="entry name" value="Ribosomal protein S5 domain 2-like"/>
    <property type="match status" value="2"/>
</dbReference>
<dbReference type="PANTHER" id="PTHR23133">
    <property type="entry name" value="IMIDAZOLEGLYCEROL-PHOSPHATE DEHYDRATASE HIS7"/>
    <property type="match status" value="1"/>
</dbReference>
<dbReference type="Proteomes" id="UP001595987">
    <property type="component" value="Unassembled WGS sequence"/>
</dbReference>
<comment type="pathway">
    <text evidence="1 5 6">Amino-acid biosynthesis; L-histidine biosynthesis; L-histidine from 5-phospho-alpha-D-ribose 1-diphosphate: step 6/9.</text>
</comment>
<gene>
    <name evidence="5 7" type="primary">hisB</name>
    <name evidence="7" type="ORF">ACFO26_09460</name>
</gene>
<evidence type="ECO:0000313" key="7">
    <source>
        <dbReference type="EMBL" id="MFC4653130.1"/>
    </source>
</evidence>
<comment type="subcellular location">
    <subcellularLocation>
        <location evidence="5 6">Cytoplasm</location>
    </subcellularLocation>
</comment>
<evidence type="ECO:0000256" key="5">
    <source>
        <dbReference type="HAMAP-Rule" id="MF_00076"/>
    </source>
</evidence>
<dbReference type="NCBIfam" id="NF002114">
    <property type="entry name" value="PRK00951.2-4"/>
    <property type="match status" value="1"/>
</dbReference>
<dbReference type="InterPro" id="IPR038494">
    <property type="entry name" value="IGPD_sf"/>
</dbReference>